<reference evidence="2" key="1">
    <citation type="submission" date="2020-06" db="EMBL/GenBank/DDBJ databases">
        <title>WGS assembly of Ceratodon purpureus strain R40.</title>
        <authorList>
            <person name="Carey S.B."/>
            <person name="Jenkins J."/>
            <person name="Shu S."/>
            <person name="Lovell J.T."/>
            <person name="Sreedasyam A."/>
            <person name="Maumus F."/>
            <person name="Tiley G.P."/>
            <person name="Fernandez-Pozo N."/>
            <person name="Barry K."/>
            <person name="Chen C."/>
            <person name="Wang M."/>
            <person name="Lipzen A."/>
            <person name="Daum C."/>
            <person name="Saski C.A."/>
            <person name="Payton A.C."/>
            <person name="Mcbreen J.C."/>
            <person name="Conrad R.E."/>
            <person name="Kollar L.M."/>
            <person name="Olsson S."/>
            <person name="Huttunen S."/>
            <person name="Landis J.B."/>
            <person name="Wickett N.J."/>
            <person name="Johnson M.G."/>
            <person name="Rensing S.A."/>
            <person name="Grimwood J."/>
            <person name="Schmutz J."/>
            <person name="Mcdaniel S.F."/>
        </authorList>
    </citation>
    <scope>NUCLEOTIDE SEQUENCE</scope>
    <source>
        <strain evidence="2">R40</strain>
    </source>
</reference>
<name>A0A8T0HWR4_CERPU</name>
<evidence type="ECO:0000313" key="3">
    <source>
        <dbReference type="Proteomes" id="UP000822688"/>
    </source>
</evidence>
<evidence type="ECO:0000256" key="1">
    <source>
        <dbReference type="SAM" id="MobiDB-lite"/>
    </source>
</evidence>
<proteinExistence type="predicted"/>
<keyword evidence="3" id="KW-1185">Reference proteome</keyword>
<sequence>MEKASVPHSPRHHPAVSSQNSLSALPPQCPRILEPYPSALTETLQTYYCHLSVLKWLIKSKVKSTHNNTTAQLAHIWHCELHHYGKKARLHMYTGNHLFNKTTIWVTS</sequence>
<gene>
    <name evidence="2" type="ORF">KC19_VG319700</name>
</gene>
<protein>
    <submittedName>
        <fullName evidence="2">Uncharacterized protein</fullName>
    </submittedName>
</protein>
<dbReference type="EMBL" id="CM026426">
    <property type="protein sequence ID" value="KAG0575115.1"/>
    <property type="molecule type" value="Genomic_DNA"/>
</dbReference>
<dbReference type="AlphaFoldDB" id="A0A8T0HWR4"/>
<evidence type="ECO:0000313" key="2">
    <source>
        <dbReference type="EMBL" id="KAG0575115.1"/>
    </source>
</evidence>
<organism evidence="2 3">
    <name type="scientific">Ceratodon purpureus</name>
    <name type="common">Fire moss</name>
    <name type="synonym">Dicranum purpureum</name>
    <dbReference type="NCBI Taxonomy" id="3225"/>
    <lineage>
        <taxon>Eukaryota</taxon>
        <taxon>Viridiplantae</taxon>
        <taxon>Streptophyta</taxon>
        <taxon>Embryophyta</taxon>
        <taxon>Bryophyta</taxon>
        <taxon>Bryophytina</taxon>
        <taxon>Bryopsida</taxon>
        <taxon>Dicranidae</taxon>
        <taxon>Pseudoditrichales</taxon>
        <taxon>Ditrichaceae</taxon>
        <taxon>Ceratodon</taxon>
    </lineage>
</organism>
<accession>A0A8T0HWR4</accession>
<dbReference type="Proteomes" id="UP000822688">
    <property type="component" value="Chromosome V"/>
</dbReference>
<comment type="caution">
    <text evidence="2">The sequence shown here is derived from an EMBL/GenBank/DDBJ whole genome shotgun (WGS) entry which is preliminary data.</text>
</comment>
<feature type="region of interest" description="Disordered" evidence="1">
    <location>
        <begin position="1"/>
        <end position="24"/>
    </location>
</feature>